<dbReference type="EMBL" id="HACG01048076">
    <property type="protein sequence ID" value="CEK94941.1"/>
    <property type="molecule type" value="Transcribed_RNA"/>
</dbReference>
<dbReference type="AlphaFoldDB" id="A0A0B7BRH5"/>
<proteinExistence type="predicted"/>
<keyword evidence="1" id="KW-0812">Transmembrane</keyword>
<dbReference type="InterPro" id="IPR036397">
    <property type="entry name" value="RNaseH_sf"/>
</dbReference>
<keyword evidence="1" id="KW-1133">Transmembrane helix</keyword>
<organism evidence="2">
    <name type="scientific">Arion vulgaris</name>
    <dbReference type="NCBI Taxonomy" id="1028688"/>
    <lineage>
        <taxon>Eukaryota</taxon>
        <taxon>Metazoa</taxon>
        <taxon>Spiralia</taxon>
        <taxon>Lophotrochozoa</taxon>
        <taxon>Mollusca</taxon>
        <taxon>Gastropoda</taxon>
        <taxon>Heterobranchia</taxon>
        <taxon>Euthyneura</taxon>
        <taxon>Panpulmonata</taxon>
        <taxon>Eupulmonata</taxon>
        <taxon>Stylommatophora</taxon>
        <taxon>Helicina</taxon>
        <taxon>Arionoidea</taxon>
        <taxon>Arionidae</taxon>
        <taxon>Arion</taxon>
    </lineage>
</organism>
<name>A0A0B7BRH5_9EUPU</name>
<accession>A0A0B7BRH5</accession>
<dbReference type="Gene3D" id="3.30.420.10">
    <property type="entry name" value="Ribonuclease H-like superfamily/Ribonuclease H"/>
    <property type="match status" value="1"/>
</dbReference>
<keyword evidence="1" id="KW-0472">Membrane</keyword>
<feature type="transmembrane region" description="Helical" evidence="1">
    <location>
        <begin position="25"/>
        <end position="43"/>
    </location>
</feature>
<protein>
    <submittedName>
        <fullName evidence="2">Uncharacterized protein</fullName>
    </submittedName>
</protein>
<dbReference type="GO" id="GO:0003676">
    <property type="term" value="F:nucleic acid binding"/>
    <property type="evidence" value="ECO:0007669"/>
    <property type="project" value="InterPro"/>
</dbReference>
<dbReference type="CDD" id="cd09276">
    <property type="entry name" value="Rnase_HI_RT_non_LTR"/>
    <property type="match status" value="1"/>
</dbReference>
<gene>
    <name evidence="2" type="primary">ORF204635</name>
</gene>
<dbReference type="InterPro" id="IPR012337">
    <property type="entry name" value="RNaseH-like_sf"/>
</dbReference>
<evidence type="ECO:0000256" key="1">
    <source>
        <dbReference type="SAM" id="Phobius"/>
    </source>
</evidence>
<reference evidence="2" key="1">
    <citation type="submission" date="2014-12" db="EMBL/GenBank/DDBJ databases">
        <title>Insight into the proteome of Arion vulgaris.</title>
        <authorList>
            <person name="Aradska J."/>
            <person name="Bulat T."/>
            <person name="Smidak R."/>
            <person name="Sarate P."/>
            <person name="Gangsoo J."/>
            <person name="Sialana F."/>
            <person name="Bilban M."/>
            <person name="Lubec G."/>
        </authorList>
    </citation>
    <scope>NUCLEOTIDE SEQUENCE</scope>
    <source>
        <tissue evidence="2">Skin</tissue>
    </source>
</reference>
<evidence type="ECO:0000313" key="2">
    <source>
        <dbReference type="EMBL" id="CEK94941.1"/>
    </source>
</evidence>
<sequence>MCSCLLPCLSSNVFLSLSVFLAPPMSLSGLMCVFLFFVLYVFLDEPKKATVTKAIATGKYSNNYRAEAIRTAAEMILERRGTSRNKVVIFTGALSVITALKSVGKIELNELKATLDALARTLKRTVIQWIPSHCNISGNEHADKLAKEGGRLPQTDLEISYEEARTTIGWHYRDKWTKDHPQA</sequence>
<feature type="non-terminal residue" evidence="2">
    <location>
        <position position="183"/>
    </location>
</feature>
<dbReference type="SUPFAM" id="SSF53098">
    <property type="entry name" value="Ribonuclease H-like"/>
    <property type="match status" value="1"/>
</dbReference>